<comment type="caution">
    <text evidence="6">The sequence shown here is derived from an EMBL/GenBank/DDBJ whole genome shotgun (WGS) entry which is preliminary data.</text>
</comment>
<dbReference type="InterPro" id="IPR003609">
    <property type="entry name" value="Pan_app"/>
</dbReference>
<dbReference type="EMBL" id="JRKL02002648">
    <property type="protein sequence ID" value="KAF3958070.1"/>
    <property type="molecule type" value="Genomic_DNA"/>
</dbReference>
<proteinExistence type="predicted"/>
<feature type="domain" description="Bulb-type lectin" evidence="5">
    <location>
        <begin position="53"/>
        <end position="180"/>
    </location>
</feature>
<dbReference type="InterPro" id="IPR036426">
    <property type="entry name" value="Bulb-type_lectin_dom_sf"/>
</dbReference>
<keyword evidence="7" id="KW-1185">Reference proteome</keyword>
<dbReference type="InterPro" id="IPR051343">
    <property type="entry name" value="G-type_lectin_kinases/EP1-like"/>
</dbReference>
<dbReference type="Proteomes" id="UP000737018">
    <property type="component" value="Unassembled WGS sequence"/>
</dbReference>
<dbReference type="CDD" id="cd00028">
    <property type="entry name" value="B_lectin"/>
    <property type="match status" value="1"/>
</dbReference>
<keyword evidence="3" id="KW-0325">Glycoprotein</keyword>
<keyword evidence="2" id="KW-1015">Disulfide bond</keyword>
<dbReference type="SUPFAM" id="SSF51110">
    <property type="entry name" value="alpha-D-mannose-specific plant lectins"/>
    <property type="match status" value="1"/>
</dbReference>
<evidence type="ECO:0000313" key="7">
    <source>
        <dbReference type="Proteomes" id="UP000737018"/>
    </source>
</evidence>
<dbReference type="PANTHER" id="PTHR47976:SF30">
    <property type="entry name" value="RECEPTOR-LIKE SERINE_THREONINE-PROTEIN KINASE"/>
    <property type="match status" value="1"/>
</dbReference>
<organism evidence="6 7">
    <name type="scientific">Castanea mollissima</name>
    <name type="common">Chinese chestnut</name>
    <dbReference type="NCBI Taxonomy" id="60419"/>
    <lineage>
        <taxon>Eukaryota</taxon>
        <taxon>Viridiplantae</taxon>
        <taxon>Streptophyta</taxon>
        <taxon>Embryophyta</taxon>
        <taxon>Tracheophyta</taxon>
        <taxon>Spermatophyta</taxon>
        <taxon>Magnoliopsida</taxon>
        <taxon>eudicotyledons</taxon>
        <taxon>Gunneridae</taxon>
        <taxon>Pentapetalae</taxon>
        <taxon>rosids</taxon>
        <taxon>fabids</taxon>
        <taxon>Fagales</taxon>
        <taxon>Fagaceae</taxon>
        <taxon>Castanea</taxon>
    </lineage>
</organism>
<dbReference type="OrthoDB" id="4062651at2759"/>
<protein>
    <recommendedName>
        <fullName evidence="5">Bulb-type lectin domain-containing protein</fullName>
    </recommendedName>
</protein>
<dbReference type="InterPro" id="IPR001480">
    <property type="entry name" value="Bulb-type_lectin_dom"/>
</dbReference>
<dbReference type="PROSITE" id="PS50927">
    <property type="entry name" value="BULB_LECTIN"/>
    <property type="match status" value="1"/>
</dbReference>
<dbReference type="PANTHER" id="PTHR47976">
    <property type="entry name" value="G-TYPE LECTIN S-RECEPTOR-LIKE SERINE/THREONINE-PROTEIN KINASE SD2-5"/>
    <property type="match status" value="1"/>
</dbReference>
<keyword evidence="1 4" id="KW-0732">Signal</keyword>
<feature type="signal peptide" evidence="4">
    <location>
        <begin position="1"/>
        <end position="27"/>
    </location>
</feature>
<dbReference type="FunFam" id="2.90.10.30:FF:000003">
    <property type="entry name" value="Os04g0303100 protein"/>
    <property type="match status" value="1"/>
</dbReference>
<evidence type="ECO:0000313" key="6">
    <source>
        <dbReference type="EMBL" id="KAF3958070.1"/>
    </source>
</evidence>
<evidence type="ECO:0000256" key="3">
    <source>
        <dbReference type="ARBA" id="ARBA00023180"/>
    </source>
</evidence>
<name>A0A8J4QYP8_9ROSI</name>
<dbReference type="InterPro" id="IPR000858">
    <property type="entry name" value="S_locus_glycoprot_dom"/>
</dbReference>
<dbReference type="AlphaFoldDB" id="A0A8J4QYP8"/>
<dbReference type="Pfam" id="PF08276">
    <property type="entry name" value="PAN_2"/>
    <property type="match status" value="1"/>
</dbReference>
<dbReference type="Pfam" id="PF00954">
    <property type="entry name" value="S_locus_glycop"/>
    <property type="match status" value="1"/>
</dbReference>
<gene>
    <name evidence="6" type="ORF">CMV_016980</name>
</gene>
<dbReference type="SMART" id="SM00108">
    <property type="entry name" value="B_lectin"/>
    <property type="match status" value="1"/>
</dbReference>
<dbReference type="Pfam" id="PF01453">
    <property type="entry name" value="B_lectin"/>
    <property type="match status" value="1"/>
</dbReference>
<evidence type="ECO:0000256" key="4">
    <source>
        <dbReference type="SAM" id="SignalP"/>
    </source>
</evidence>
<evidence type="ECO:0000259" key="5">
    <source>
        <dbReference type="PROSITE" id="PS50927"/>
    </source>
</evidence>
<sequence>MGISWALYGVLLYLSLFLILFPSLVIAQPPSYLIANPSSSWMSHSGPDYLQFEDKSAVRIILFSGSSNSNPGFACGFFCNQTCDDYLFAIFIVSYDMDGLIGHGRVAPQVVWSANQKNPVYPKATLELTSERGLVLIDADGTTAWSTNTNNKSVAGLNLTDMGNLMLLDENNATIWQSFDHPTDSLLIGQKLLVGQKLSSSPSATYKVQGAIFSVSPTSYGLAAFMESNASQQYYSHYSNNITYIQFLNGSLAFFTDLGESETPFEIPIAYTFQYMRIGPDGHLRVYEWSQRGFQWKEVADLLTTDLGYCGYPTVCGNYGICTNDQCSCPKTKNRTDYFKQVNDMLPDHGCSLITPLSCEASQNWSILELENVTYFRSVGGRDSQEMDFETCKHACLKNCSCKAAIFGKIWRSYTLDSSGNIISGNFSEFCSLQSEIFSLIADTTKTITTSRSTVYIKIKPLSSGGRRTISRLVSSQYGVVFMSELVAPPV</sequence>
<dbReference type="Gene3D" id="2.90.10.30">
    <property type="match status" value="1"/>
</dbReference>
<feature type="chain" id="PRO_5035178619" description="Bulb-type lectin domain-containing protein" evidence="4">
    <location>
        <begin position="28"/>
        <end position="491"/>
    </location>
</feature>
<dbReference type="GO" id="GO:0048544">
    <property type="term" value="P:recognition of pollen"/>
    <property type="evidence" value="ECO:0007669"/>
    <property type="project" value="InterPro"/>
</dbReference>
<accession>A0A8J4QYP8</accession>
<evidence type="ECO:0000256" key="1">
    <source>
        <dbReference type="ARBA" id="ARBA00022729"/>
    </source>
</evidence>
<evidence type="ECO:0000256" key="2">
    <source>
        <dbReference type="ARBA" id="ARBA00023157"/>
    </source>
</evidence>
<reference evidence="6" key="1">
    <citation type="submission" date="2020-03" db="EMBL/GenBank/DDBJ databases">
        <title>Castanea mollissima Vanexum genome sequencing.</title>
        <authorList>
            <person name="Staton M."/>
        </authorList>
    </citation>
    <scope>NUCLEOTIDE SEQUENCE</scope>
    <source>
        <tissue evidence="6">Leaf</tissue>
    </source>
</reference>